<dbReference type="SUPFAM" id="SSF81593">
    <property type="entry name" value="Nucleotidyltransferase substrate binding subunit/domain"/>
    <property type="match status" value="1"/>
</dbReference>
<dbReference type="InterPro" id="IPR007842">
    <property type="entry name" value="HEPN_dom"/>
</dbReference>
<proteinExistence type="predicted"/>
<dbReference type="Proteomes" id="UP000075578">
    <property type="component" value="Unassembled WGS sequence"/>
</dbReference>
<gene>
    <name evidence="2" type="ORF">AMQ74_01054</name>
</gene>
<evidence type="ECO:0000313" key="2">
    <source>
        <dbReference type="EMBL" id="KYC51629.1"/>
    </source>
</evidence>
<dbReference type="AlphaFoldDB" id="A0A150J346"/>
<feature type="domain" description="HEPN" evidence="1">
    <location>
        <begin position="11"/>
        <end position="49"/>
    </location>
</feature>
<protein>
    <recommendedName>
        <fullName evidence="1">HEPN domain-containing protein</fullName>
    </recommendedName>
</protein>
<organism evidence="2 3">
    <name type="scientific">Candidatus Methanofastidiosum methylothiophilum</name>
    <dbReference type="NCBI Taxonomy" id="1705564"/>
    <lineage>
        <taxon>Archaea</taxon>
        <taxon>Methanobacteriati</taxon>
        <taxon>Methanobacteriota</taxon>
        <taxon>Stenosarchaea group</taxon>
        <taxon>Candidatus Methanofastidiosia</taxon>
        <taxon>Candidatus Methanofastidiosales</taxon>
        <taxon>Candidatus Methanofastidiosaceae</taxon>
        <taxon>Candidatus Methanofastidiosum</taxon>
    </lineage>
</organism>
<evidence type="ECO:0000313" key="3">
    <source>
        <dbReference type="Proteomes" id="UP000075578"/>
    </source>
</evidence>
<evidence type="ECO:0000259" key="1">
    <source>
        <dbReference type="Pfam" id="PF05168"/>
    </source>
</evidence>
<sequence length="58" mass="6867">MDTSKKNIIATKWLRQGLHDLEMAEKNIDIKGYDITAFLCHHTLTYHIKFPLKNILKR</sequence>
<dbReference type="Pfam" id="PF05168">
    <property type="entry name" value="HEPN"/>
    <property type="match status" value="1"/>
</dbReference>
<dbReference type="EMBL" id="LNGD01000060">
    <property type="protein sequence ID" value="KYC51629.1"/>
    <property type="molecule type" value="Genomic_DNA"/>
</dbReference>
<comment type="caution">
    <text evidence="2">The sequence shown here is derived from an EMBL/GenBank/DDBJ whole genome shotgun (WGS) entry which is preliminary data.</text>
</comment>
<dbReference type="Gene3D" id="1.20.120.330">
    <property type="entry name" value="Nucleotidyltransferases domain 2"/>
    <property type="match status" value="1"/>
</dbReference>
<accession>A0A150J346</accession>
<reference evidence="2 3" key="1">
    <citation type="journal article" date="2016" name="ISME J.">
        <title>Chasing the elusive Euryarchaeota class WSA2: genomes reveal a uniquely fastidious methyl-reducing methanogen.</title>
        <authorList>
            <person name="Nobu M.K."/>
            <person name="Narihiro T."/>
            <person name="Kuroda K."/>
            <person name="Mei R."/>
            <person name="Liu W.T."/>
        </authorList>
    </citation>
    <scope>NUCLEOTIDE SEQUENCE [LARGE SCALE GENOMIC DNA]</scope>
    <source>
        <strain evidence="2">U1lsi0528_Bin089</strain>
    </source>
</reference>
<name>A0A150J346_9EURY</name>